<dbReference type="PRINTS" id="PR02019">
    <property type="entry name" value="AQUAPORIN7"/>
</dbReference>
<dbReference type="GO" id="GO:0015250">
    <property type="term" value="F:water channel activity"/>
    <property type="evidence" value="ECO:0007669"/>
    <property type="project" value="TreeGrafter"/>
</dbReference>
<evidence type="ECO:0000256" key="3">
    <source>
        <dbReference type="ARBA" id="ARBA00022448"/>
    </source>
</evidence>
<evidence type="ECO:0000256" key="5">
    <source>
        <dbReference type="ARBA" id="ARBA00022737"/>
    </source>
</evidence>
<keyword evidence="3 9" id="KW-0813">Transport</keyword>
<comment type="catalytic activity">
    <reaction evidence="8">
        <text>H2O(in) = H2O(out)</text>
        <dbReference type="Rhea" id="RHEA:29667"/>
        <dbReference type="ChEBI" id="CHEBI:15377"/>
    </reaction>
</comment>
<dbReference type="CDD" id="cd00333">
    <property type="entry name" value="MIP"/>
    <property type="match status" value="1"/>
</dbReference>
<dbReference type="PANTHER" id="PTHR43829">
    <property type="entry name" value="AQUAPORIN OR AQUAGLYCEROPORIN RELATED"/>
    <property type="match status" value="1"/>
</dbReference>
<dbReference type="AlphaFoldDB" id="A0A5M3MPC2"/>
<evidence type="ECO:0000313" key="12">
    <source>
        <dbReference type="Proteomes" id="UP000053558"/>
    </source>
</evidence>
<dbReference type="OMA" id="GAGVECQ"/>
<name>A0A5M3MPC2_CONPW</name>
<dbReference type="EMBL" id="JH711578">
    <property type="protein sequence ID" value="EIW80890.1"/>
    <property type="molecule type" value="Genomic_DNA"/>
</dbReference>
<feature type="transmembrane region" description="Helical" evidence="10">
    <location>
        <begin position="81"/>
        <end position="101"/>
    </location>
</feature>
<keyword evidence="6 10" id="KW-1133">Transmembrane helix</keyword>
<feature type="transmembrane region" description="Helical" evidence="10">
    <location>
        <begin position="137"/>
        <end position="156"/>
    </location>
</feature>
<dbReference type="PANTHER" id="PTHR43829:SF9">
    <property type="entry name" value="AQUAPORIN-9"/>
    <property type="match status" value="1"/>
</dbReference>
<dbReference type="OrthoDB" id="3222at2759"/>
<dbReference type="GeneID" id="19207740"/>
<dbReference type="Proteomes" id="UP000053558">
    <property type="component" value="Unassembled WGS sequence"/>
</dbReference>
<evidence type="ECO:0000256" key="2">
    <source>
        <dbReference type="ARBA" id="ARBA00006175"/>
    </source>
</evidence>
<feature type="transmembrane region" description="Helical" evidence="10">
    <location>
        <begin position="39"/>
        <end position="60"/>
    </location>
</feature>
<keyword evidence="4 9" id="KW-0812">Transmembrane</keyword>
<feature type="transmembrane region" description="Helical" evidence="10">
    <location>
        <begin position="168"/>
        <end position="191"/>
    </location>
</feature>
<keyword evidence="7 10" id="KW-0472">Membrane</keyword>
<reference evidence="12" key="1">
    <citation type="journal article" date="2012" name="Science">
        <title>The Paleozoic origin of enzymatic lignin decomposition reconstructed from 31 fungal genomes.</title>
        <authorList>
            <person name="Floudas D."/>
            <person name="Binder M."/>
            <person name="Riley R."/>
            <person name="Barry K."/>
            <person name="Blanchette R.A."/>
            <person name="Henrissat B."/>
            <person name="Martinez A.T."/>
            <person name="Otillar R."/>
            <person name="Spatafora J.W."/>
            <person name="Yadav J.S."/>
            <person name="Aerts A."/>
            <person name="Benoit I."/>
            <person name="Boyd A."/>
            <person name="Carlson A."/>
            <person name="Copeland A."/>
            <person name="Coutinho P.M."/>
            <person name="de Vries R.P."/>
            <person name="Ferreira P."/>
            <person name="Findley K."/>
            <person name="Foster B."/>
            <person name="Gaskell J."/>
            <person name="Glotzer D."/>
            <person name="Gorecki P."/>
            <person name="Heitman J."/>
            <person name="Hesse C."/>
            <person name="Hori C."/>
            <person name="Igarashi K."/>
            <person name="Jurgens J.A."/>
            <person name="Kallen N."/>
            <person name="Kersten P."/>
            <person name="Kohler A."/>
            <person name="Kuees U."/>
            <person name="Kumar T.K.A."/>
            <person name="Kuo A."/>
            <person name="LaButti K."/>
            <person name="Larrondo L.F."/>
            <person name="Lindquist E."/>
            <person name="Ling A."/>
            <person name="Lombard V."/>
            <person name="Lucas S."/>
            <person name="Lundell T."/>
            <person name="Martin R."/>
            <person name="McLaughlin D.J."/>
            <person name="Morgenstern I."/>
            <person name="Morin E."/>
            <person name="Murat C."/>
            <person name="Nagy L.G."/>
            <person name="Nolan M."/>
            <person name="Ohm R.A."/>
            <person name="Patyshakuliyeva A."/>
            <person name="Rokas A."/>
            <person name="Ruiz-Duenas F.J."/>
            <person name="Sabat G."/>
            <person name="Salamov A."/>
            <person name="Samejima M."/>
            <person name="Schmutz J."/>
            <person name="Slot J.C."/>
            <person name="St John F."/>
            <person name="Stenlid J."/>
            <person name="Sun H."/>
            <person name="Sun S."/>
            <person name="Syed K."/>
            <person name="Tsang A."/>
            <person name="Wiebenga A."/>
            <person name="Young D."/>
            <person name="Pisabarro A."/>
            <person name="Eastwood D.C."/>
            <person name="Martin F."/>
            <person name="Cullen D."/>
            <person name="Grigoriev I.V."/>
            <person name="Hibbett D.S."/>
        </authorList>
    </citation>
    <scope>NUCLEOTIDE SEQUENCE [LARGE SCALE GENOMIC DNA]</scope>
    <source>
        <strain evidence="12">RWD-64-598 SS2</strain>
    </source>
</reference>
<organism evidence="11 12">
    <name type="scientific">Coniophora puteana (strain RWD-64-598)</name>
    <name type="common">Brown rot fungus</name>
    <dbReference type="NCBI Taxonomy" id="741705"/>
    <lineage>
        <taxon>Eukaryota</taxon>
        <taxon>Fungi</taxon>
        <taxon>Dikarya</taxon>
        <taxon>Basidiomycota</taxon>
        <taxon>Agaricomycotina</taxon>
        <taxon>Agaricomycetes</taxon>
        <taxon>Agaricomycetidae</taxon>
        <taxon>Boletales</taxon>
        <taxon>Coniophorineae</taxon>
        <taxon>Coniophoraceae</taxon>
        <taxon>Coniophora</taxon>
    </lineage>
</organism>
<dbReference type="GO" id="GO:0015254">
    <property type="term" value="F:glycerol channel activity"/>
    <property type="evidence" value="ECO:0007669"/>
    <property type="project" value="TreeGrafter"/>
</dbReference>
<evidence type="ECO:0000256" key="10">
    <source>
        <dbReference type="SAM" id="Phobius"/>
    </source>
</evidence>
<dbReference type="PROSITE" id="PS00221">
    <property type="entry name" value="MIP"/>
    <property type="match status" value="1"/>
</dbReference>
<comment type="caution">
    <text evidence="11">The sequence shown here is derived from an EMBL/GenBank/DDBJ whole genome shotgun (WGS) entry which is preliminary data.</text>
</comment>
<feature type="non-terminal residue" evidence="11">
    <location>
        <position position="1"/>
    </location>
</feature>
<evidence type="ECO:0000256" key="8">
    <source>
        <dbReference type="ARBA" id="ARBA00034651"/>
    </source>
</evidence>
<evidence type="ECO:0000256" key="9">
    <source>
        <dbReference type="RuleBase" id="RU000477"/>
    </source>
</evidence>
<keyword evidence="12" id="KW-1185">Reference proteome</keyword>
<dbReference type="PRINTS" id="PR00783">
    <property type="entry name" value="MINTRINSICP"/>
</dbReference>
<feature type="transmembrane region" description="Helical" evidence="10">
    <location>
        <begin position="7"/>
        <end position="27"/>
    </location>
</feature>
<accession>A0A5M3MPC2</accession>
<sequence length="270" mass="28732">LREPAAEFFGTMMLIVFGVGGVCQVVLSASTNEYLSINIGWAVGVAMGVWVAGGISGGHINPAVTITLATLRGFPWRKVPYYCFAQLMGALCGAGIIYANYYEAISAYEGGTNIRTVSKTGSLFCTYAADYMTNVGAFFSEFMTSAIMMMCILSFSDKKNGPPPSGTAPISLFILILGVGLALGINTGYAINPARDLGPRIMTAMVGYGKGVFTFRNQYWLWCPVIAPICGCLTGGFVYDLLIFTGSESVVNTPCVFSSLHIFGSWDSGS</sequence>
<feature type="transmembrane region" description="Helical" evidence="10">
    <location>
        <begin position="219"/>
        <end position="239"/>
    </location>
</feature>
<evidence type="ECO:0000256" key="1">
    <source>
        <dbReference type="ARBA" id="ARBA00004141"/>
    </source>
</evidence>
<dbReference type="RefSeq" id="XP_007768213.1">
    <property type="nucleotide sequence ID" value="XM_007770023.1"/>
</dbReference>
<dbReference type="GO" id="GO:0005886">
    <property type="term" value="C:plasma membrane"/>
    <property type="evidence" value="ECO:0007669"/>
    <property type="project" value="TreeGrafter"/>
</dbReference>
<dbReference type="Pfam" id="PF00230">
    <property type="entry name" value="MIP"/>
    <property type="match status" value="1"/>
</dbReference>
<evidence type="ECO:0000256" key="6">
    <source>
        <dbReference type="ARBA" id="ARBA00022989"/>
    </source>
</evidence>
<evidence type="ECO:0000256" key="4">
    <source>
        <dbReference type="ARBA" id="ARBA00022692"/>
    </source>
</evidence>
<dbReference type="InterPro" id="IPR022357">
    <property type="entry name" value="MIP_CS"/>
</dbReference>
<dbReference type="InterPro" id="IPR023271">
    <property type="entry name" value="Aquaporin-like"/>
</dbReference>
<dbReference type="KEGG" id="cput:CONPUDRAFT_55675"/>
<comment type="subcellular location">
    <subcellularLocation>
        <location evidence="1">Membrane</location>
        <topology evidence="1">Multi-pass membrane protein</topology>
    </subcellularLocation>
</comment>
<dbReference type="InterPro" id="IPR000425">
    <property type="entry name" value="MIP"/>
</dbReference>
<evidence type="ECO:0000313" key="11">
    <source>
        <dbReference type="EMBL" id="EIW80890.1"/>
    </source>
</evidence>
<evidence type="ECO:0000256" key="7">
    <source>
        <dbReference type="ARBA" id="ARBA00023136"/>
    </source>
</evidence>
<dbReference type="SUPFAM" id="SSF81338">
    <property type="entry name" value="Aquaporin-like"/>
    <property type="match status" value="1"/>
</dbReference>
<proteinExistence type="inferred from homology"/>
<dbReference type="InterPro" id="IPR050363">
    <property type="entry name" value="MIP/Aquaporin"/>
</dbReference>
<gene>
    <name evidence="11" type="ORF">CONPUDRAFT_55675</name>
</gene>
<protein>
    <submittedName>
        <fullName evidence="11">Aquaporin</fullName>
    </submittedName>
</protein>
<dbReference type="Gene3D" id="1.20.1080.10">
    <property type="entry name" value="Glycerol uptake facilitator protein"/>
    <property type="match status" value="1"/>
</dbReference>
<dbReference type="NCBIfam" id="TIGR00861">
    <property type="entry name" value="MIP"/>
    <property type="match status" value="1"/>
</dbReference>
<dbReference type="FunFam" id="1.20.1080.10:FF:000027">
    <property type="entry name" value="MIP aquaporin"/>
    <property type="match status" value="1"/>
</dbReference>
<comment type="similarity">
    <text evidence="2 9">Belongs to the MIP/aquaporin (TC 1.A.8) family.</text>
</comment>
<keyword evidence="5" id="KW-0677">Repeat</keyword>